<keyword evidence="2 5" id="KW-0812">Transmembrane</keyword>
<evidence type="ECO:0000256" key="2">
    <source>
        <dbReference type="ARBA" id="ARBA00022692"/>
    </source>
</evidence>
<keyword evidence="4 5" id="KW-0472">Membrane</keyword>
<feature type="transmembrane region" description="Helical" evidence="5">
    <location>
        <begin position="116"/>
        <end position="132"/>
    </location>
</feature>
<gene>
    <name evidence="7" type="ORF">SAMN05421827_102230</name>
</gene>
<evidence type="ECO:0000256" key="1">
    <source>
        <dbReference type="ARBA" id="ARBA00004141"/>
    </source>
</evidence>
<dbReference type="InterPro" id="IPR009908">
    <property type="entry name" value="Methylamine_util_MauE"/>
</dbReference>
<feature type="domain" description="Methylamine utilisation protein MauE" evidence="6">
    <location>
        <begin position="4"/>
        <end position="130"/>
    </location>
</feature>
<accession>A0A1G7Q9Q6</accession>
<evidence type="ECO:0000256" key="3">
    <source>
        <dbReference type="ARBA" id="ARBA00022989"/>
    </source>
</evidence>
<feature type="transmembrane region" description="Helical" evidence="5">
    <location>
        <begin position="6"/>
        <end position="23"/>
    </location>
</feature>
<dbReference type="STRING" id="405671.SAMN05421827_102230"/>
<feature type="transmembrane region" description="Helical" evidence="5">
    <location>
        <begin position="44"/>
        <end position="68"/>
    </location>
</feature>
<dbReference type="Pfam" id="PF07291">
    <property type="entry name" value="MauE"/>
    <property type="match status" value="1"/>
</dbReference>
<protein>
    <submittedName>
        <fullName evidence="7">Methylamine utilisation protein MauE</fullName>
    </submittedName>
</protein>
<evidence type="ECO:0000256" key="4">
    <source>
        <dbReference type="ARBA" id="ARBA00023136"/>
    </source>
</evidence>
<evidence type="ECO:0000259" key="6">
    <source>
        <dbReference type="Pfam" id="PF07291"/>
    </source>
</evidence>
<reference evidence="8" key="1">
    <citation type="submission" date="2016-10" db="EMBL/GenBank/DDBJ databases">
        <authorList>
            <person name="Varghese N."/>
            <person name="Submissions S."/>
        </authorList>
    </citation>
    <scope>NUCLEOTIDE SEQUENCE [LARGE SCALE GENOMIC DNA]</scope>
    <source>
        <strain evidence="8">DSM 17933</strain>
    </source>
</reference>
<dbReference type="Proteomes" id="UP000199643">
    <property type="component" value="Unassembled WGS sequence"/>
</dbReference>
<name>A0A1G7Q9Q6_9SPHI</name>
<evidence type="ECO:0000313" key="8">
    <source>
        <dbReference type="Proteomes" id="UP000199643"/>
    </source>
</evidence>
<dbReference type="AlphaFoldDB" id="A0A1G7Q9Q6"/>
<organism evidence="7 8">
    <name type="scientific">Pedobacter terrae</name>
    <dbReference type="NCBI Taxonomy" id="405671"/>
    <lineage>
        <taxon>Bacteria</taxon>
        <taxon>Pseudomonadati</taxon>
        <taxon>Bacteroidota</taxon>
        <taxon>Sphingobacteriia</taxon>
        <taxon>Sphingobacteriales</taxon>
        <taxon>Sphingobacteriaceae</taxon>
        <taxon>Pedobacter</taxon>
    </lineage>
</organism>
<feature type="transmembrane region" description="Helical" evidence="5">
    <location>
        <begin position="74"/>
        <end position="96"/>
    </location>
</feature>
<keyword evidence="8" id="KW-1185">Reference proteome</keyword>
<dbReference type="EMBL" id="FNCH01000002">
    <property type="protein sequence ID" value="SDF95223.1"/>
    <property type="molecule type" value="Genomic_DNA"/>
</dbReference>
<dbReference type="RefSeq" id="WP_090497155.1">
    <property type="nucleotide sequence ID" value="NZ_FNCH01000002.1"/>
</dbReference>
<evidence type="ECO:0000313" key="7">
    <source>
        <dbReference type="EMBL" id="SDF95223.1"/>
    </source>
</evidence>
<comment type="subcellular location">
    <subcellularLocation>
        <location evidence="1">Membrane</location>
        <topology evidence="1">Multi-pass membrane protein</topology>
    </subcellularLocation>
</comment>
<evidence type="ECO:0000256" key="5">
    <source>
        <dbReference type="SAM" id="Phobius"/>
    </source>
</evidence>
<dbReference type="GO" id="GO:0030416">
    <property type="term" value="P:methylamine metabolic process"/>
    <property type="evidence" value="ECO:0007669"/>
    <property type="project" value="InterPro"/>
</dbReference>
<sequence>MKKETILAIITAIIAALFFYAAYSKLMDYDKSRDQMNNQIFPSLISSILTWLIPTIEIILMLGLLFPFTRIKALWASLALLILFSSYIGLIMTGIFGRIPCSCGGILENMSYGKHLIFNLFFILIAIVGLGIENNKWLNLLNRKERANQFR</sequence>
<dbReference type="GO" id="GO:0016020">
    <property type="term" value="C:membrane"/>
    <property type="evidence" value="ECO:0007669"/>
    <property type="project" value="UniProtKB-SubCell"/>
</dbReference>
<proteinExistence type="predicted"/>
<dbReference type="UniPathway" id="UPA00895"/>
<dbReference type="OrthoDB" id="673785at2"/>
<keyword evidence="3 5" id="KW-1133">Transmembrane helix</keyword>